<protein>
    <submittedName>
        <fullName evidence="2">Uncharacterized protein</fullName>
    </submittedName>
</protein>
<evidence type="ECO:0000313" key="3">
    <source>
        <dbReference type="Proteomes" id="UP001497453"/>
    </source>
</evidence>
<evidence type="ECO:0000313" key="2">
    <source>
        <dbReference type="EMBL" id="CAL1706775.1"/>
    </source>
</evidence>
<keyword evidence="3" id="KW-1185">Reference proteome</keyword>
<organism evidence="2 3">
    <name type="scientific">Somion occarium</name>
    <dbReference type="NCBI Taxonomy" id="3059160"/>
    <lineage>
        <taxon>Eukaryota</taxon>
        <taxon>Fungi</taxon>
        <taxon>Dikarya</taxon>
        <taxon>Basidiomycota</taxon>
        <taxon>Agaricomycotina</taxon>
        <taxon>Agaricomycetes</taxon>
        <taxon>Polyporales</taxon>
        <taxon>Cerrenaceae</taxon>
        <taxon>Somion</taxon>
    </lineage>
</organism>
<proteinExistence type="predicted"/>
<name>A0ABP1DFZ7_9APHY</name>
<feature type="region of interest" description="Disordered" evidence="1">
    <location>
        <begin position="30"/>
        <end position="52"/>
    </location>
</feature>
<reference evidence="3" key="1">
    <citation type="submission" date="2024-04" db="EMBL/GenBank/DDBJ databases">
        <authorList>
            <person name="Shaw F."/>
            <person name="Minotto A."/>
        </authorList>
    </citation>
    <scope>NUCLEOTIDE SEQUENCE [LARGE SCALE GENOMIC DNA]</scope>
</reference>
<dbReference type="EMBL" id="OZ037947">
    <property type="protein sequence ID" value="CAL1706775.1"/>
    <property type="molecule type" value="Genomic_DNA"/>
</dbReference>
<sequence>MATQTSPSLAGFDAFMVKDIGAPTWEDCNASSVGGATTSDEQFPTDKRHSPHYWTYTPPKESSRFAFAQKPVRRTTANDIFQWPPPSSSPPFRFDPFGDSEEPTTTPIHFTLAPVRKSPYTPLALYDTGNTISLPAMPLWLADDPSLANETVEWPSPMAQPQTSQKEPLLTERPTPFCPLAHSATLVVSQSSVATAPSLYEDKDDFVLRALRLPWLEDGFIDGDELTSPSTPLSTPLLSPLTLADDDEDLPILEKGVELRGFEEPSPLARDRLYLTGW</sequence>
<accession>A0ABP1DFZ7</accession>
<dbReference type="Proteomes" id="UP001497453">
    <property type="component" value="Chromosome 4"/>
</dbReference>
<gene>
    <name evidence="2" type="ORF">GFSPODELE1_LOCUS6037</name>
</gene>
<feature type="compositionally biased region" description="Polar residues" evidence="1">
    <location>
        <begin position="30"/>
        <end position="42"/>
    </location>
</feature>
<evidence type="ECO:0000256" key="1">
    <source>
        <dbReference type="SAM" id="MobiDB-lite"/>
    </source>
</evidence>